<keyword evidence="3" id="KW-1185">Reference proteome</keyword>
<evidence type="ECO:0000256" key="1">
    <source>
        <dbReference type="SAM" id="SignalP"/>
    </source>
</evidence>
<gene>
    <name evidence="2" type="ORF">QYE77_14655</name>
</gene>
<sequence length="170" mass="18167">MNINWRFVLSKFWKATLMGLLIAVGIALWPQAQCAVAQTCDAPRDRWCGSGQCCGPTNGYSAVSFCARSKPISKPGVCIEQGPGFTEPEIPVRCTNPNDCSVTEVLGSPNRLSGGYWYVGACPKYQVKAYESCGSPDTTKNRVQATCCSGSSGGGCTPQYAPPTIEDTYT</sequence>
<feature type="signal peptide" evidence="1">
    <location>
        <begin position="1"/>
        <end position="34"/>
    </location>
</feature>
<comment type="caution">
    <text evidence="2">The sequence shown here is derived from an EMBL/GenBank/DDBJ whole genome shotgun (WGS) entry which is preliminary data.</text>
</comment>
<reference evidence="2 3" key="1">
    <citation type="submission" date="2023-07" db="EMBL/GenBank/DDBJ databases">
        <title>Novel species of Thermanaerothrix with wide hydrolytic capabilities.</title>
        <authorList>
            <person name="Zayulina K.S."/>
            <person name="Podosokorskaya O.A."/>
            <person name="Elcheninov A.G."/>
        </authorList>
    </citation>
    <scope>NUCLEOTIDE SEQUENCE [LARGE SCALE GENOMIC DNA]</scope>
    <source>
        <strain evidence="2 3">4228-RoL</strain>
    </source>
</reference>
<dbReference type="EMBL" id="JAUHMF010000008">
    <property type="protein sequence ID" value="MDT8899502.1"/>
    <property type="molecule type" value="Genomic_DNA"/>
</dbReference>
<accession>A0ABU3NRQ5</accession>
<protein>
    <submittedName>
        <fullName evidence="2">Uncharacterized protein</fullName>
    </submittedName>
</protein>
<keyword evidence="1" id="KW-0732">Signal</keyword>
<evidence type="ECO:0000313" key="3">
    <source>
        <dbReference type="Proteomes" id="UP001254165"/>
    </source>
</evidence>
<organism evidence="2 3">
    <name type="scientific">Thermanaerothrix solaris</name>
    <dbReference type="NCBI Taxonomy" id="3058434"/>
    <lineage>
        <taxon>Bacteria</taxon>
        <taxon>Bacillati</taxon>
        <taxon>Chloroflexota</taxon>
        <taxon>Anaerolineae</taxon>
        <taxon>Anaerolineales</taxon>
        <taxon>Anaerolineaceae</taxon>
        <taxon>Thermanaerothrix</taxon>
    </lineage>
</organism>
<evidence type="ECO:0000313" key="2">
    <source>
        <dbReference type="EMBL" id="MDT8899502.1"/>
    </source>
</evidence>
<feature type="non-terminal residue" evidence="2">
    <location>
        <position position="170"/>
    </location>
</feature>
<feature type="chain" id="PRO_5046282059" evidence="1">
    <location>
        <begin position="35"/>
        <end position="170"/>
    </location>
</feature>
<dbReference type="Proteomes" id="UP001254165">
    <property type="component" value="Unassembled WGS sequence"/>
</dbReference>
<name>A0ABU3NRQ5_9CHLR</name>
<proteinExistence type="predicted"/>